<evidence type="ECO:0000313" key="3">
    <source>
        <dbReference type="Proteomes" id="UP000053766"/>
    </source>
</evidence>
<accession>A0A0D8XEG1</accession>
<proteinExistence type="predicted"/>
<reference evidence="3" key="2">
    <citation type="journal article" date="2016" name="Sci. Rep.">
        <title>Dictyocaulus viviparus genome, variome and transcriptome elucidate lungworm biology and support future intervention.</title>
        <authorList>
            <person name="McNulty S.N."/>
            <person name="Strube C."/>
            <person name="Rosa B.A."/>
            <person name="Martin J.C."/>
            <person name="Tyagi R."/>
            <person name="Choi Y.J."/>
            <person name="Wang Q."/>
            <person name="Hallsworth Pepin K."/>
            <person name="Zhang X."/>
            <person name="Ozersky P."/>
            <person name="Wilson R.K."/>
            <person name="Sternberg P.W."/>
            <person name="Gasser R.B."/>
            <person name="Mitreva M."/>
        </authorList>
    </citation>
    <scope>NUCLEOTIDE SEQUENCE [LARGE SCALE GENOMIC DNA]</scope>
    <source>
        <strain evidence="3">HannoverDv2000</strain>
    </source>
</reference>
<feature type="compositionally biased region" description="Polar residues" evidence="1">
    <location>
        <begin position="40"/>
        <end position="58"/>
    </location>
</feature>
<gene>
    <name evidence="2" type="ORF">DICVIV_10963</name>
</gene>
<feature type="non-terminal residue" evidence="2">
    <location>
        <position position="1"/>
    </location>
</feature>
<name>A0A0D8XEG1_DICVI</name>
<reference evidence="2 3" key="1">
    <citation type="submission" date="2013-11" db="EMBL/GenBank/DDBJ databases">
        <title>Draft genome of the bovine lungworm Dictyocaulus viviparus.</title>
        <authorList>
            <person name="Mitreva M."/>
        </authorList>
    </citation>
    <scope>NUCLEOTIDE SEQUENCE [LARGE SCALE GENOMIC DNA]</scope>
    <source>
        <strain evidence="2 3">HannoverDv2000</strain>
    </source>
</reference>
<sequence length="105" mass="12084">SDRRRDRDKSERGERSRRDREDRERHRPRERGSPRYEDPPSSQSQMINSLPNGSEETMVTSTTDVELVANAQPSYSLDCAEHTQKLISNDENVMEIEHSAPSAEV</sequence>
<dbReference type="EMBL" id="KN716599">
    <property type="protein sequence ID" value="KJH43035.1"/>
    <property type="molecule type" value="Genomic_DNA"/>
</dbReference>
<dbReference type="OrthoDB" id="79367at2759"/>
<feature type="region of interest" description="Disordered" evidence="1">
    <location>
        <begin position="1"/>
        <end position="58"/>
    </location>
</feature>
<organism evidence="2 3">
    <name type="scientific">Dictyocaulus viviparus</name>
    <name type="common">Bovine lungworm</name>
    <dbReference type="NCBI Taxonomy" id="29172"/>
    <lineage>
        <taxon>Eukaryota</taxon>
        <taxon>Metazoa</taxon>
        <taxon>Ecdysozoa</taxon>
        <taxon>Nematoda</taxon>
        <taxon>Chromadorea</taxon>
        <taxon>Rhabditida</taxon>
        <taxon>Rhabditina</taxon>
        <taxon>Rhabditomorpha</taxon>
        <taxon>Strongyloidea</taxon>
        <taxon>Metastrongylidae</taxon>
        <taxon>Dictyocaulus</taxon>
    </lineage>
</organism>
<dbReference type="Proteomes" id="UP000053766">
    <property type="component" value="Unassembled WGS sequence"/>
</dbReference>
<feature type="compositionally biased region" description="Basic and acidic residues" evidence="1">
    <location>
        <begin position="1"/>
        <end position="38"/>
    </location>
</feature>
<keyword evidence="3" id="KW-1185">Reference proteome</keyword>
<evidence type="ECO:0000256" key="1">
    <source>
        <dbReference type="SAM" id="MobiDB-lite"/>
    </source>
</evidence>
<protein>
    <submittedName>
        <fullName evidence="2">Uncharacterized protein</fullName>
    </submittedName>
</protein>
<evidence type="ECO:0000313" key="2">
    <source>
        <dbReference type="EMBL" id="KJH43035.1"/>
    </source>
</evidence>
<dbReference type="STRING" id="29172.A0A0D8XEG1"/>
<dbReference type="AlphaFoldDB" id="A0A0D8XEG1"/>